<feature type="transmembrane region" description="Helical" evidence="7">
    <location>
        <begin position="82"/>
        <end position="105"/>
    </location>
</feature>
<gene>
    <name evidence="8" type="ordered locus">Geob_1960</name>
</gene>
<keyword evidence="6 7" id="KW-0472">Membrane</keyword>
<dbReference type="eggNOG" id="COG2059">
    <property type="taxonomic scope" value="Bacteria"/>
</dbReference>
<evidence type="ECO:0000256" key="5">
    <source>
        <dbReference type="ARBA" id="ARBA00022989"/>
    </source>
</evidence>
<dbReference type="InterPro" id="IPR003370">
    <property type="entry name" value="Chromate_transpt"/>
</dbReference>
<organism evidence="8 9">
    <name type="scientific">Geotalea daltonii (strain DSM 22248 / JCM 15807 / FRC-32)</name>
    <name type="common">Geobacter daltonii</name>
    <dbReference type="NCBI Taxonomy" id="316067"/>
    <lineage>
        <taxon>Bacteria</taxon>
        <taxon>Pseudomonadati</taxon>
        <taxon>Thermodesulfobacteriota</taxon>
        <taxon>Desulfuromonadia</taxon>
        <taxon>Geobacterales</taxon>
        <taxon>Geobacteraceae</taxon>
        <taxon>Geotalea</taxon>
    </lineage>
</organism>
<keyword evidence="5 7" id="KW-1133">Transmembrane helix</keyword>
<dbReference type="HOGENOM" id="CLU_018106_1_0_7"/>
<feature type="transmembrane region" description="Helical" evidence="7">
    <location>
        <begin position="55"/>
        <end position="76"/>
    </location>
</feature>
<dbReference type="KEGG" id="geo:Geob_1960"/>
<dbReference type="InterPro" id="IPR052518">
    <property type="entry name" value="CHR_Transporter"/>
</dbReference>
<evidence type="ECO:0000313" key="9">
    <source>
        <dbReference type="Proteomes" id="UP000007721"/>
    </source>
</evidence>
<reference evidence="8 9" key="1">
    <citation type="submission" date="2009-01" db="EMBL/GenBank/DDBJ databases">
        <title>Complete sequence of Geobacter sp. FRC-32.</title>
        <authorList>
            <consortium name="US DOE Joint Genome Institute"/>
            <person name="Lucas S."/>
            <person name="Copeland A."/>
            <person name="Lapidus A."/>
            <person name="Glavina del Rio T."/>
            <person name="Dalin E."/>
            <person name="Tice H."/>
            <person name="Bruce D."/>
            <person name="Goodwin L."/>
            <person name="Pitluck S."/>
            <person name="Saunders E."/>
            <person name="Brettin T."/>
            <person name="Detter J.C."/>
            <person name="Han C."/>
            <person name="Larimer F."/>
            <person name="Land M."/>
            <person name="Hauser L."/>
            <person name="Kyrpides N."/>
            <person name="Ovchinnikova G."/>
            <person name="Kostka J."/>
            <person name="Richardson P."/>
        </authorList>
    </citation>
    <scope>NUCLEOTIDE SEQUENCE [LARGE SCALE GENOMIC DNA]</scope>
    <source>
        <strain evidence="9">DSM 22248 / JCM 15807 / FRC-32</strain>
    </source>
</reference>
<evidence type="ECO:0000256" key="2">
    <source>
        <dbReference type="ARBA" id="ARBA00005262"/>
    </source>
</evidence>
<dbReference type="Proteomes" id="UP000007721">
    <property type="component" value="Chromosome"/>
</dbReference>
<evidence type="ECO:0000256" key="1">
    <source>
        <dbReference type="ARBA" id="ARBA00004651"/>
    </source>
</evidence>
<feature type="transmembrane region" description="Helical" evidence="7">
    <location>
        <begin position="117"/>
        <end position="136"/>
    </location>
</feature>
<dbReference type="EMBL" id="CP001390">
    <property type="protein sequence ID" value="ACM20317.1"/>
    <property type="molecule type" value="Genomic_DNA"/>
</dbReference>
<dbReference type="PANTHER" id="PTHR43663:SF1">
    <property type="entry name" value="CHROMATE TRANSPORTER"/>
    <property type="match status" value="1"/>
</dbReference>
<evidence type="ECO:0000256" key="3">
    <source>
        <dbReference type="ARBA" id="ARBA00022475"/>
    </source>
</evidence>
<evidence type="ECO:0000256" key="4">
    <source>
        <dbReference type="ARBA" id="ARBA00022692"/>
    </source>
</evidence>
<dbReference type="RefSeq" id="WP_012647046.1">
    <property type="nucleotide sequence ID" value="NC_011979.1"/>
</dbReference>
<sequence>MDNGRERISLGEIFTTFFYIGATGFGGGMAIVSLMERFCVHRKRWLGLDEFMHGLAFGQILGPFSLNTAIFIGYYLRGSLGGITAAVGFISPSFFLISLLSWLYFRFHELPQLQSALKGTNPVVIALIVVAAAGMVRSKVKSVNDWLLVAISFAAVAFFKVNALVVLVLAGIWAFGRGYYRKEHQ</sequence>
<comment type="subcellular location">
    <subcellularLocation>
        <location evidence="1">Cell membrane</location>
        <topology evidence="1">Multi-pass membrane protein</topology>
    </subcellularLocation>
</comment>
<evidence type="ECO:0000256" key="7">
    <source>
        <dbReference type="SAM" id="Phobius"/>
    </source>
</evidence>
<keyword evidence="9" id="KW-1185">Reference proteome</keyword>
<dbReference type="GO" id="GO:0005886">
    <property type="term" value="C:plasma membrane"/>
    <property type="evidence" value="ECO:0007669"/>
    <property type="project" value="UniProtKB-SubCell"/>
</dbReference>
<evidence type="ECO:0000313" key="8">
    <source>
        <dbReference type="EMBL" id="ACM20317.1"/>
    </source>
</evidence>
<keyword evidence="4 7" id="KW-0812">Transmembrane</keyword>
<accession>B9M851</accession>
<dbReference type="Pfam" id="PF02417">
    <property type="entry name" value="Chromate_transp"/>
    <property type="match status" value="1"/>
</dbReference>
<proteinExistence type="inferred from homology"/>
<dbReference type="OrthoDB" id="8596378at2"/>
<dbReference type="AlphaFoldDB" id="B9M851"/>
<feature type="transmembrane region" description="Helical" evidence="7">
    <location>
        <begin position="13"/>
        <end position="34"/>
    </location>
</feature>
<dbReference type="STRING" id="316067.Geob_1960"/>
<evidence type="ECO:0000256" key="6">
    <source>
        <dbReference type="ARBA" id="ARBA00023136"/>
    </source>
</evidence>
<feature type="transmembrane region" description="Helical" evidence="7">
    <location>
        <begin position="148"/>
        <end position="175"/>
    </location>
</feature>
<dbReference type="GO" id="GO:0015109">
    <property type="term" value="F:chromate transmembrane transporter activity"/>
    <property type="evidence" value="ECO:0007669"/>
    <property type="project" value="InterPro"/>
</dbReference>
<dbReference type="PANTHER" id="PTHR43663">
    <property type="entry name" value="CHROMATE TRANSPORT PROTEIN-RELATED"/>
    <property type="match status" value="1"/>
</dbReference>
<name>B9M851_GEODF</name>
<comment type="similarity">
    <text evidence="2">Belongs to the chromate ion transporter (CHR) (TC 2.A.51) family.</text>
</comment>
<protein>
    <submittedName>
        <fullName evidence="8">Chromate transport protein ChrA, subunit 1, putative</fullName>
    </submittedName>
</protein>
<keyword evidence="3" id="KW-1003">Cell membrane</keyword>